<dbReference type="Proteomes" id="UP000006222">
    <property type="component" value="Unassembled WGS sequence"/>
</dbReference>
<organism evidence="2 3">
    <name type="scientific">Rhodopirellula baltica WH47</name>
    <dbReference type="NCBI Taxonomy" id="991778"/>
    <lineage>
        <taxon>Bacteria</taxon>
        <taxon>Pseudomonadati</taxon>
        <taxon>Planctomycetota</taxon>
        <taxon>Planctomycetia</taxon>
        <taxon>Pirellulales</taxon>
        <taxon>Pirellulaceae</taxon>
        <taxon>Rhodopirellula</taxon>
    </lineage>
</organism>
<dbReference type="AlphaFoldDB" id="F2B1C3"/>
<gene>
    <name evidence="2" type="ORF">RBWH47_03318</name>
</gene>
<feature type="compositionally biased region" description="Acidic residues" evidence="1">
    <location>
        <begin position="34"/>
        <end position="43"/>
    </location>
</feature>
<accession>F2B1C3</accession>
<evidence type="ECO:0000313" key="2">
    <source>
        <dbReference type="EMBL" id="EGF24280.1"/>
    </source>
</evidence>
<protein>
    <submittedName>
        <fullName evidence="2">Uncharacterized protein</fullName>
    </submittedName>
</protein>
<dbReference type="EMBL" id="AFAR01000299">
    <property type="protein sequence ID" value="EGF24280.1"/>
    <property type="molecule type" value="Genomic_DNA"/>
</dbReference>
<feature type="compositionally biased region" description="Basic and acidic residues" evidence="1">
    <location>
        <begin position="1"/>
        <end position="24"/>
    </location>
</feature>
<comment type="caution">
    <text evidence="2">The sequence shown here is derived from an EMBL/GenBank/DDBJ whole genome shotgun (WGS) entry which is preliminary data.</text>
</comment>
<proteinExistence type="predicted"/>
<dbReference type="PATRIC" id="fig|991778.3.peg.6123"/>
<sequence length="43" mass="4825">MHAQIREQTKRSETGDKKATEKAVSHSGNPRVGEDEEREASPF</sequence>
<name>F2B1C3_RHOBT</name>
<feature type="region of interest" description="Disordered" evidence="1">
    <location>
        <begin position="1"/>
        <end position="43"/>
    </location>
</feature>
<evidence type="ECO:0000256" key="1">
    <source>
        <dbReference type="SAM" id="MobiDB-lite"/>
    </source>
</evidence>
<reference evidence="2 3" key="1">
    <citation type="journal article" date="2013" name="Mar. Genomics">
        <title>Expression of sulfatases in Rhodopirellula baltica and the diversity of sulfatases in the genus Rhodopirellula.</title>
        <authorList>
            <person name="Wegner C.E."/>
            <person name="Richter-Heitmann T."/>
            <person name="Klindworth A."/>
            <person name="Klockow C."/>
            <person name="Richter M."/>
            <person name="Achstetter T."/>
            <person name="Glockner F.O."/>
            <person name="Harder J."/>
        </authorList>
    </citation>
    <scope>NUCLEOTIDE SEQUENCE [LARGE SCALE GENOMIC DNA]</scope>
    <source>
        <strain evidence="2 3">WH47</strain>
    </source>
</reference>
<evidence type="ECO:0000313" key="3">
    <source>
        <dbReference type="Proteomes" id="UP000006222"/>
    </source>
</evidence>